<evidence type="ECO:0000313" key="3">
    <source>
        <dbReference type="Proteomes" id="UP000198942"/>
    </source>
</evidence>
<dbReference type="AlphaFoldDB" id="A0A1H8BR00"/>
<dbReference type="STRING" id="551995.SAMN05192574_1011010"/>
<reference evidence="3" key="1">
    <citation type="submission" date="2016-10" db="EMBL/GenBank/DDBJ databases">
        <authorList>
            <person name="Varghese N."/>
            <person name="Submissions S."/>
        </authorList>
    </citation>
    <scope>NUCLEOTIDE SEQUENCE [LARGE SCALE GENOMIC DNA]</scope>
    <source>
        <strain evidence="3">Gh-48</strain>
    </source>
</reference>
<gene>
    <name evidence="2" type="ORF">SAMN05192574_1011010</name>
</gene>
<dbReference type="InterPro" id="IPR025510">
    <property type="entry name" value="DUF4397"/>
</dbReference>
<name>A0A1H8BR00_9SPHI</name>
<feature type="domain" description="DUF4397" evidence="1">
    <location>
        <begin position="56"/>
        <end position="185"/>
    </location>
</feature>
<dbReference type="Pfam" id="PF14344">
    <property type="entry name" value="DUF4397"/>
    <property type="match status" value="1"/>
</dbReference>
<sequence>MKSIFKSTYKQALKRRYLSNSGKLWVLAGITILFAASCKKTDYLNINAADRPSLAAHISFVNARPVNTGIQFWVYTTQVTKTALAINTKSDYIDTQFGDVQINFTEGTNTSYKASRQFGNSATFTSTGGPNGPIANYYHTVFAVKNTKATADSLILFYDDLSAPAAGKAKVRFVNLAPGAPNVDFGIAGQTALFTNTAYGRAGGSVLSGTGLSAWSLGPFVTVDAGTVNFSITQSSDQSAVNITGDKLKGVTLTAGKIYTIYINGTPGSSAIGATILTHN</sequence>
<organism evidence="2 3">
    <name type="scientific">Mucilaginibacter gossypiicola</name>
    <dbReference type="NCBI Taxonomy" id="551995"/>
    <lineage>
        <taxon>Bacteria</taxon>
        <taxon>Pseudomonadati</taxon>
        <taxon>Bacteroidota</taxon>
        <taxon>Sphingobacteriia</taxon>
        <taxon>Sphingobacteriales</taxon>
        <taxon>Sphingobacteriaceae</taxon>
        <taxon>Mucilaginibacter</taxon>
    </lineage>
</organism>
<proteinExistence type="predicted"/>
<accession>A0A1H8BR00</accession>
<dbReference type="EMBL" id="FOCL01000001">
    <property type="protein sequence ID" value="SEM85285.1"/>
    <property type="molecule type" value="Genomic_DNA"/>
</dbReference>
<protein>
    <recommendedName>
        <fullName evidence="1">DUF4397 domain-containing protein</fullName>
    </recommendedName>
</protein>
<evidence type="ECO:0000313" key="2">
    <source>
        <dbReference type="EMBL" id="SEM85285.1"/>
    </source>
</evidence>
<evidence type="ECO:0000259" key="1">
    <source>
        <dbReference type="Pfam" id="PF14344"/>
    </source>
</evidence>
<keyword evidence="3" id="KW-1185">Reference proteome</keyword>
<dbReference type="RefSeq" id="WP_167667812.1">
    <property type="nucleotide sequence ID" value="NZ_FOCL01000001.1"/>
</dbReference>
<dbReference type="Proteomes" id="UP000198942">
    <property type="component" value="Unassembled WGS sequence"/>
</dbReference>